<evidence type="ECO:0000256" key="1">
    <source>
        <dbReference type="SAM" id="Coils"/>
    </source>
</evidence>
<dbReference type="CDD" id="cd23659">
    <property type="entry name" value="USP_At3g01520-like"/>
    <property type="match status" value="3"/>
</dbReference>
<dbReference type="InterPro" id="IPR014729">
    <property type="entry name" value="Rossmann-like_a/b/a_fold"/>
</dbReference>
<keyword evidence="4" id="KW-1185">Reference proteome</keyword>
<evidence type="ECO:0000259" key="2">
    <source>
        <dbReference type="Pfam" id="PF00582"/>
    </source>
</evidence>
<organism evidence="3 4">
    <name type="scientific">Porites lobata</name>
    <dbReference type="NCBI Taxonomy" id="104759"/>
    <lineage>
        <taxon>Eukaryota</taxon>
        <taxon>Metazoa</taxon>
        <taxon>Cnidaria</taxon>
        <taxon>Anthozoa</taxon>
        <taxon>Hexacorallia</taxon>
        <taxon>Scleractinia</taxon>
        <taxon>Fungiina</taxon>
        <taxon>Poritidae</taxon>
        <taxon>Porites</taxon>
    </lineage>
</organism>
<dbReference type="PANTHER" id="PTHR46989">
    <property type="entry name" value="USP DOMAIN-CONTAINING PROTEIN"/>
    <property type="match status" value="1"/>
</dbReference>
<dbReference type="InterPro" id="IPR006016">
    <property type="entry name" value="UspA"/>
</dbReference>
<feature type="domain" description="UspA" evidence="2">
    <location>
        <begin position="8"/>
        <end position="146"/>
    </location>
</feature>
<feature type="domain" description="UspA" evidence="2">
    <location>
        <begin position="172"/>
        <end position="312"/>
    </location>
</feature>
<evidence type="ECO:0000313" key="4">
    <source>
        <dbReference type="Proteomes" id="UP001159405"/>
    </source>
</evidence>
<sequence>MSTGPLRRTVAIAVDSSDYSEQAFDWYKEHVYHEGDQLVLIHSHELQSPVLLETIATEGWKHEVEKHDQFIKDLGKKYRRKCKPLKIEAKIIVEPGPPGQVICRVALEQDATLIVMGCRGEGTVRRTILGSVSDYVIHHTHIPVLLEPLCPTAPQTATGISAVFVLKTMSHRTIAIAVDPSEYSEKAFDWFMSNIYHEGDKLVIIHSHELHPPVMPHMILTDEWTREVAKHEKAINELERRYEEKCKALKLSAKIIVTDGPPGEIICKQAKEQGASFIVVGSRGTGTIRRTILGSVSDYVLHHAHMPVVVVPKSASRLQSLPYPSPVVEGATVVLTKRIVPESMAEAESRVVVIAVDASDHAEKAFNWYKDQVYRKGDKLVVVHSHELHPPALPHAMATEEWKKEVQKHEQYIKDLEEKYKAKCEAMEVSAKIIIQGGNPGEHVCKIAEKEHATLIVCGSRGMGTVRRTILGSTSDYIIHHAHCPCLVVPKDKHSK</sequence>
<feature type="domain" description="UspA" evidence="2">
    <location>
        <begin position="350"/>
        <end position="490"/>
    </location>
</feature>
<feature type="coiled-coil region" evidence="1">
    <location>
        <begin position="221"/>
        <end position="248"/>
    </location>
</feature>
<dbReference type="Proteomes" id="UP001159405">
    <property type="component" value="Unassembled WGS sequence"/>
</dbReference>
<feature type="coiled-coil region" evidence="1">
    <location>
        <begin position="399"/>
        <end position="426"/>
    </location>
</feature>
<dbReference type="InterPro" id="IPR006015">
    <property type="entry name" value="Universal_stress_UspA"/>
</dbReference>
<keyword evidence="1" id="KW-0175">Coiled coil</keyword>
<reference evidence="3 4" key="1">
    <citation type="submission" date="2022-05" db="EMBL/GenBank/DDBJ databases">
        <authorList>
            <consortium name="Genoscope - CEA"/>
            <person name="William W."/>
        </authorList>
    </citation>
    <scope>NUCLEOTIDE SEQUENCE [LARGE SCALE GENOMIC DNA]</scope>
</reference>
<gene>
    <name evidence="3" type="ORF">PLOB_00028241</name>
</gene>
<dbReference type="Gene3D" id="3.40.50.620">
    <property type="entry name" value="HUPs"/>
    <property type="match status" value="3"/>
</dbReference>
<dbReference type="PANTHER" id="PTHR46989:SF3">
    <property type="entry name" value="USPA DOMAIN-CONTAINING PROTEIN"/>
    <property type="match status" value="1"/>
</dbReference>
<comment type="caution">
    <text evidence="3">The sequence shown here is derived from an EMBL/GenBank/DDBJ whole genome shotgun (WGS) entry which is preliminary data.</text>
</comment>
<dbReference type="PRINTS" id="PR01438">
    <property type="entry name" value="UNVRSLSTRESS"/>
</dbReference>
<dbReference type="Pfam" id="PF00582">
    <property type="entry name" value="Usp"/>
    <property type="match status" value="3"/>
</dbReference>
<protein>
    <recommendedName>
        <fullName evidence="2">UspA domain-containing protein</fullName>
    </recommendedName>
</protein>
<proteinExistence type="predicted"/>
<name>A0ABN8NSM3_9CNID</name>
<dbReference type="SUPFAM" id="SSF52402">
    <property type="entry name" value="Adenine nucleotide alpha hydrolases-like"/>
    <property type="match status" value="3"/>
</dbReference>
<evidence type="ECO:0000313" key="3">
    <source>
        <dbReference type="EMBL" id="CAH3120695.1"/>
    </source>
</evidence>
<accession>A0ABN8NSM3</accession>
<dbReference type="EMBL" id="CALNXK010000035">
    <property type="protein sequence ID" value="CAH3120695.1"/>
    <property type="molecule type" value="Genomic_DNA"/>
</dbReference>